<protein>
    <submittedName>
        <fullName evidence="4">Acyl-CoA thioester hydrolase</fullName>
    </submittedName>
</protein>
<dbReference type="EMBL" id="BSRA01000002">
    <property type="protein sequence ID" value="GLV12769.1"/>
    <property type="molecule type" value="Genomic_DNA"/>
</dbReference>
<dbReference type="InterPro" id="IPR029069">
    <property type="entry name" value="HotDog_dom_sf"/>
</dbReference>
<dbReference type="AlphaFoldDB" id="A0A1H2Q8F6"/>
<keyword evidence="2 4" id="KW-0378">Hydrolase</keyword>
<dbReference type="CDD" id="cd00586">
    <property type="entry name" value="4HBT"/>
    <property type="match status" value="1"/>
</dbReference>
<reference evidence="3" key="3">
    <citation type="submission" date="2023-02" db="EMBL/GenBank/DDBJ databases">
        <title>Proposal of a novel subspecies: Alicyclobacillus hesperidum subspecies aegle.</title>
        <authorList>
            <person name="Goto K."/>
            <person name="Fujii T."/>
            <person name="Yasui K."/>
            <person name="Mochida K."/>
            <person name="Kato-Tanaka Y."/>
            <person name="Morohoshi S."/>
            <person name="An S.Y."/>
            <person name="Kasai H."/>
            <person name="Yokota A."/>
        </authorList>
    </citation>
    <scope>NUCLEOTIDE SEQUENCE</scope>
    <source>
        <strain evidence="3">DSM 12766</strain>
    </source>
</reference>
<dbReference type="EMBL" id="FNOJ01000001">
    <property type="protein sequence ID" value="SDW03058.1"/>
    <property type="molecule type" value="Genomic_DNA"/>
</dbReference>
<dbReference type="GO" id="GO:0047617">
    <property type="term" value="F:fatty acyl-CoA hydrolase activity"/>
    <property type="evidence" value="ECO:0007669"/>
    <property type="project" value="TreeGrafter"/>
</dbReference>
<reference evidence="5" key="1">
    <citation type="submission" date="2016-10" db="EMBL/GenBank/DDBJ databases">
        <authorList>
            <person name="Varghese N."/>
        </authorList>
    </citation>
    <scope>NUCLEOTIDE SEQUENCE [LARGE SCALE GENOMIC DNA]</scope>
    <source>
        <strain evidence="5">DSM 12489</strain>
    </source>
</reference>
<dbReference type="SUPFAM" id="SSF54637">
    <property type="entry name" value="Thioesterase/thiol ester dehydrase-isomerase"/>
    <property type="match status" value="1"/>
</dbReference>
<comment type="similarity">
    <text evidence="1">Belongs to the 4-hydroxybenzoyl-CoA thioesterase family.</text>
</comment>
<dbReference type="RefSeq" id="WP_006447994.1">
    <property type="nucleotide sequence ID" value="NZ_BSRA01000002.1"/>
</dbReference>
<evidence type="ECO:0000313" key="5">
    <source>
        <dbReference type="Proteomes" id="UP000182589"/>
    </source>
</evidence>
<dbReference type="InterPro" id="IPR006684">
    <property type="entry name" value="YbgC/YbaW"/>
</dbReference>
<dbReference type="Proteomes" id="UP000182589">
    <property type="component" value="Unassembled WGS sequence"/>
</dbReference>
<dbReference type="STRING" id="89784.SAMN04489725_101120"/>
<dbReference type="NCBIfam" id="TIGR00051">
    <property type="entry name" value="YbgC/FadM family acyl-CoA thioesterase"/>
    <property type="match status" value="1"/>
</dbReference>
<name>A0A1H2Q8F6_9BACL</name>
<gene>
    <name evidence="3" type="ORF">Heshes_04530</name>
    <name evidence="4" type="ORF">SAMN04489725_101120</name>
</gene>
<reference evidence="4" key="2">
    <citation type="submission" date="2016-10" db="EMBL/GenBank/DDBJ databases">
        <authorList>
            <person name="de Groot N.N."/>
        </authorList>
    </citation>
    <scope>NUCLEOTIDE SEQUENCE [LARGE SCALE GENOMIC DNA]</scope>
    <source>
        <strain evidence="4">DSM 12489</strain>
    </source>
</reference>
<dbReference type="PIRSF" id="PIRSF003230">
    <property type="entry name" value="YbgC"/>
    <property type="match status" value="1"/>
</dbReference>
<evidence type="ECO:0000256" key="2">
    <source>
        <dbReference type="ARBA" id="ARBA00022801"/>
    </source>
</evidence>
<keyword evidence="5" id="KW-1185">Reference proteome</keyword>
<dbReference type="PANTHER" id="PTHR31793:SF27">
    <property type="entry name" value="NOVEL THIOESTERASE SUPERFAMILY DOMAIN AND SAPOSIN A-TYPE DOMAIN CONTAINING PROTEIN (0610012H03RIK)"/>
    <property type="match status" value="1"/>
</dbReference>
<evidence type="ECO:0000313" key="3">
    <source>
        <dbReference type="EMBL" id="GLV12769.1"/>
    </source>
</evidence>
<proteinExistence type="inferred from homology"/>
<dbReference type="Gene3D" id="3.10.129.10">
    <property type="entry name" value="Hotdog Thioesterase"/>
    <property type="match status" value="1"/>
</dbReference>
<dbReference type="Pfam" id="PF13279">
    <property type="entry name" value="4HBT_2"/>
    <property type="match status" value="1"/>
</dbReference>
<evidence type="ECO:0000313" key="4">
    <source>
        <dbReference type="EMBL" id="SDW03058.1"/>
    </source>
</evidence>
<dbReference type="Proteomes" id="UP001157137">
    <property type="component" value="Unassembled WGS sequence"/>
</dbReference>
<dbReference type="InterPro" id="IPR050563">
    <property type="entry name" value="4-hydroxybenzoyl-CoA_TE"/>
</dbReference>
<accession>A0A1H2Q8F6</accession>
<sequence length="146" mass="16276">MPERVTTALEVRWGECDPAGIVYHPSFIDWFSIARMHFLSANGIRYMTDFHDAGITVVVTDVSCHYARALRAEDQIEVSARLLELSRTRLCFAYEVLTADGELSAAGQTKHAFVANESMRPVNLARVAPHLWNRLAQLPTSTVADA</sequence>
<organism evidence="4 5">
    <name type="scientific">Alicyclobacillus hesperidum</name>
    <dbReference type="NCBI Taxonomy" id="89784"/>
    <lineage>
        <taxon>Bacteria</taxon>
        <taxon>Bacillati</taxon>
        <taxon>Bacillota</taxon>
        <taxon>Bacilli</taxon>
        <taxon>Bacillales</taxon>
        <taxon>Alicyclobacillaceae</taxon>
        <taxon>Alicyclobacillus</taxon>
    </lineage>
</organism>
<evidence type="ECO:0000256" key="1">
    <source>
        <dbReference type="ARBA" id="ARBA00005953"/>
    </source>
</evidence>
<dbReference type="PANTHER" id="PTHR31793">
    <property type="entry name" value="4-HYDROXYBENZOYL-COA THIOESTERASE FAMILY MEMBER"/>
    <property type="match status" value="1"/>
</dbReference>